<evidence type="ECO:0000313" key="1">
    <source>
        <dbReference type="EMBL" id="MPQ45189.1"/>
    </source>
</evidence>
<name>A0A6I1MYI4_9CLOT</name>
<protein>
    <submittedName>
        <fullName evidence="1">Uncharacterized protein</fullName>
    </submittedName>
</protein>
<dbReference type="RefSeq" id="WP_152892259.1">
    <property type="nucleotide sequence ID" value="NZ_WHJC01000489.1"/>
</dbReference>
<dbReference type="Proteomes" id="UP000430345">
    <property type="component" value="Unassembled WGS sequence"/>
</dbReference>
<dbReference type="EMBL" id="WHJC01000489">
    <property type="protein sequence ID" value="MPQ45189.1"/>
    <property type="molecule type" value="Genomic_DNA"/>
</dbReference>
<organism evidence="1 2">
    <name type="scientific">Clostridium tarantellae</name>
    <dbReference type="NCBI Taxonomy" id="39493"/>
    <lineage>
        <taxon>Bacteria</taxon>
        <taxon>Bacillati</taxon>
        <taxon>Bacillota</taxon>
        <taxon>Clostridia</taxon>
        <taxon>Eubacteriales</taxon>
        <taxon>Clostridiaceae</taxon>
        <taxon>Clostridium</taxon>
    </lineage>
</organism>
<evidence type="ECO:0000313" key="2">
    <source>
        <dbReference type="Proteomes" id="UP000430345"/>
    </source>
</evidence>
<proteinExistence type="predicted"/>
<keyword evidence="2" id="KW-1185">Reference proteome</keyword>
<reference evidence="1 2" key="1">
    <citation type="submission" date="2019-10" db="EMBL/GenBank/DDBJ databases">
        <title>The Genome Sequence of Clostridium tarantellae Isolated from Fish Brain.</title>
        <authorList>
            <person name="Bano L."/>
            <person name="Kiel M."/>
            <person name="Sales G."/>
            <person name="Doxey A.C."/>
            <person name="Mansfield M.J."/>
            <person name="Schiavone M."/>
            <person name="Rossetto O."/>
            <person name="Pirazzini M."/>
            <person name="Dobrindt U."/>
            <person name="Montecucco C."/>
        </authorList>
    </citation>
    <scope>NUCLEOTIDE SEQUENCE [LARGE SCALE GENOMIC DNA]</scope>
    <source>
        <strain evidence="1 2">DSM 3997</strain>
    </source>
</reference>
<comment type="caution">
    <text evidence="1">The sequence shown here is derived from an EMBL/GenBank/DDBJ whole genome shotgun (WGS) entry which is preliminary data.</text>
</comment>
<dbReference type="AlphaFoldDB" id="A0A6I1MYI4"/>
<sequence>MNKNGHNERNNTSIIEFKRHVIDVKIDIPENPENTYKSHLTGVAKSWIEHAHIDKRGIIWVDTEKMHTILRTSKSNAKYILNNVSDKNKIRLKNIIYVCAYEIGRIIDEAIQSQKSGTKLQYLRYSEKIYKAIRDCDCAENLRNIYCQQLEDNRKTLKKKRINKYKIKFDELTEEVLIKKTAEFSHIRSYALFNELGNEIENGLIVNKETHKLITKEGINDENELLILCNDKGWNINWYEKFKKYFNLK</sequence>
<accession>A0A6I1MYI4</accession>
<dbReference type="OrthoDB" id="1937375at2"/>
<gene>
    <name evidence="1" type="ORF">GBZ86_15845</name>
</gene>